<feature type="compositionally biased region" description="Polar residues" evidence="2">
    <location>
        <begin position="1"/>
        <end position="15"/>
    </location>
</feature>
<dbReference type="AlphaFoldDB" id="A0A4Q2S3W0"/>
<gene>
    <name evidence="3" type="ORF">EUA93_10960</name>
</gene>
<protein>
    <recommendedName>
        <fullName evidence="5">HEAT repeat domain-containing protein</fullName>
    </recommendedName>
</protein>
<name>A0A4Q2S3W0_9ACTN</name>
<dbReference type="InterPro" id="IPR049796">
    <property type="entry name" value="CdiI_Ct-like"/>
</dbReference>
<dbReference type="EMBL" id="SDWT01000001">
    <property type="protein sequence ID" value="RYB94823.1"/>
    <property type="molecule type" value="Genomic_DNA"/>
</dbReference>
<evidence type="ECO:0000313" key="4">
    <source>
        <dbReference type="Proteomes" id="UP000294071"/>
    </source>
</evidence>
<evidence type="ECO:0000256" key="2">
    <source>
        <dbReference type="SAM" id="MobiDB-lite"/>
    </source>
</evidence>
<evidence type="ECO:0008006" key="5">
    <source>
        <dbReference type="Google" id="ProtNLM"/>
    </source>
</evidence>
<dbReference type="RefSeq" id="WP_129400171.1">
    <property type="nucleotide sequence ID" value="NZ_SDWT01000001.1"/>
</dbReference>
<reference evidence="3 4" key="1">
    <citation type="submission" date="2019-01" db="EMBL/GenBank/DDBJ databases">
        <title>Novel species of Nocardioides.</title>
        <authorList>
            <person name="Liu Q."/>
            <person name="Xin Y.-H."/>
        </authorList>
    </citation>
    <scope>NUCLEOTIDE SEQUENCE [LARGE SCALE GENOMIC DNA]</scope>
    <source>
        <strain evidence="3 4">CGMCC 4.6882</strain>
    </source>
</reference>
<proteinExistence type="predicted"/>
<keyword evidence="4" id="KW-1185">Reference proteome</keyword>
<feature type="region of interest" description="Disordered" evidence="2">
    <location>
        <begin position="1"/>
        <end position="25"/>
    </location>
</feature>
<dbReference type="OrthoDB" id="3695133at2"/>
<sequence length="124" mass="13245">MRAGTNQFSDPQPTSRAGLAESIEADDPDLISERLIALSLTDVDPDWLTGRSIELASHRSPQVRRAAVVALGHIARVHRAIDADVVLPHLRAMSDDPELAGAAADALDDIEMFAGDVHDRGTDG</sequence>
<keyword evidence="1" id="KW-0677">Repeat</keyword>
<dbReference type="Pfam" id="PF02985">
    <property type="entry name" value="HEAT"/>
    <property type="match status" value="1"/>
</dbReference>
<organism evidence="3 4">
    <name type="scientific">Nocardioides oleivorans</name>
    <dbReference type="NCBI Taxonomy" id="273676"/>
    <lineage>
        <taxon>Bacteria</taxon>
        <taxon>Bacillati</taxon>
        <taxon>Actinomycetota</taxon>
        <taxon>Actinomycetes</taxon>
        <taxon>Propionibacteriales</taxon>
        <taxon>Nocardioidaceae</taxon>
        <taxon>Nocardioides</taxon>
    </lineage>
</organism>
<dbReference type="CDD" id="cd20694">
    <property type="entry name" value="CdiI_Ct-like"/>
    <property type="match status" value="1"/>
</dbReference>
<dbReference type="Gene3D" id="1.25.10.10">
    <property type="entry name" value="Leucine-rich Repeat Variant"/>
    <property type="match status" value="1"/>
</dbReference>
<dbReference type="InterPro" id="IPR016024">
    <property type="entry name" value="ARM-type_fold"/>
</dbReference>
<dbReference type="Proteomes" id="UP000294071">
    <property type="component" value="Unassembled WGS sequence"/>
</dbReference>
<accession>A0A4Q2S3W0</accession>
<dbReference type="InterPro" id="IPR000357">
    <property type="entry name" value="HEAT"/>
</dbReference>
<evidence type="ECO:0000256" key="1">
    <source>
        <dbReference type="ARBA" id="ARBA00022737"/>
    </source>
</evidence>
<comment type="caution">
    <text evidence="3">The sequence shown here is derived from an EMBL/GenBank/DDBJ whole genome shotgun (WGS) entry which is preliminary data.</text>
</comment>
<evidence type="ECO:0000313" key="3">
    <source>
        <dbReference type="EMBL" id="RYB94823.1"/>
    </source>
</evidence>
<dbReference type="SUPFAM" id="SSF48371">
    <property type="entry name" value="ARM repeat"/>
    <property type="match status" value="1"/>
</dbReference>
<dbReference type="InterPro" id="IPR011989">
    <property type="entry name" value="ARM-like"/>
</dbReference>